<keyword evidence="17" id="KW-1185">Reference proteome</keyword>
<dbReference type="PANTHER" id="PTHR14207">
    <property type="entry name" value="STEROL ISOMERASE"/>
    <property type="match status" value="1"/>
</dbReference>
<evidence type="ECO:0000256" key="12">
    <source>
        <dbReference type="ARBA" id="ARBA00023235"/>
    </source>
</evidence>
<keyword evidence="5" id="KW-0752">Steroid biosynthesis</keyword>
<proteinExistence type="inferred from homology"/>
<evidence type="ECO:0000256" key="7">
    <source>
        <dbReference type="ARBA" id="ARBA00023011"/>
    </source>
</evidence>
<name>E1Z8H2_CHLVA</name>
<evidence type="ECO:0000259" key="15">
    <source>
        <dbReference type="PROSITE" id="PS51751"/>
    </source>
</evidence>
<dbReference type="Proteomes" id="UP000008141">
    <property type="component" value="Unassembled WGS sequence"/>
</dbReference>
<dbReference type="OMA" id="YFAYNFR"/>
<evidence type="ECO:0000256" key="13">
    <source>
        <dbReference type="PROSITE-ProRule" id="PRU01087"/>
    </source>
</evidence>
<feature type="transmembrane region" description="Helical" evidence="14">
    <location>
        <begin position="62"/>
        <end position="83"/>
    </location>
</feature>
<keyword evidence="8" id="KW-0443">Lipid metabolism</keyword>
<protein>
    <recommendedName>
        <fullName evidence="15">EXPERA domain-containing protein</fullName>
    </recommendedName>
</protein>
<dbReference type="KEGG" id="cvr:CHLNCDRAFT_34496"/>
<keyword evidence="12" id="KW-0413">Isomerase</keyword>
<evidence type="ECO:0000256" key="3">
    <source>
        <dbReference type="ARBA" id="ARBA00022516"/>
    </source>
</evidence>
<dbReference type="GO" id="GO:0004769">
    <property type="term" value="F:steroid Delta-isomerase activity"/>
    <property type="evidence" value="ECO:0007669"/>
    <property type="project" value="TreeGrafter"/>
</dbReference>
<dbReference type="GO" id="GO:0000247">
    <property type="term" value="F:C-8 sterol isomerase activity"/>
    <property type="evidence" value="ECO:0007669"/>
    <property type="project" value="TreeGrafter"/>
</dbReference>
<keyword evidence="10" id="KW-1207">Sterol metabolism</keyword>
<comment type="similarity">
    <text evidence="2">Belongs to the EBP family.</text>
</comment>
<dbReference type="RefSeq" id="XP_005850194.1">
    <property type="nucleotide sequence ID" value="XM_005850132.1"/>
</dbReference>
<keyword evidence="4 13" id="KW-0812">Transmembrane</keyword>
<dbReference type="AlphaFoldDB" id="E1Z8H2"/>
<dbReference type="GO" id="GO:0016020">
    <property type="term" value="C:membrane"/>
    <property type="evidence" value="ECO:0007669"/>
    <property type="project" value="UniProtKB-SubCell"/>
</dbReference>
<feature type="transmembrane region" description="Helical" evidence="14">
    <location>
        <begin position="116"/>
        <end position="140"/>
    </location>
</feature>
<dbReference type="InterPro" id="IPR033118">
    <property type="entry name" value="EXPERA"/>
</dbReference>
<dbReference type="Pfam" id="PF05241">
    <property type="entry name" value="EBP"/>
    <property type="match status" value="1"/>
</dbReference>
<dbReference type="GO" id="GO:0047750">
    <property type="term" value="F:cholestenol delta-isomerase activity"/>
    <property type="evidence" value="ECO:0007669"/>
    <property type="project" value="InterPro"/>
</dbReference>
<accession>E1Z8H2</accession>
<dbReference type="FunCoup" id="E1Z8H2">
    <property type="interactions" value="1034"/>
</dbReference>
<dbReference type="GeneID" id="17357381"/>
<evidence type="ECO:0000313" key="17">
    <source>
        <dbReference type="Proteomes" id="UP000008141"/>
    </source>
</evidence>
<evidence type="ECO:0000256" key="10">
    <source>
        <dbReference type="ARBA" id="ARBA00023166"/>
    </source>
</evidence>
<dbReference type="OrthoDB" id="58557at2759"/>
<evidence type="ECO:0000256" key="1">
    <source>
        <dbReference type="ARBA" id="ARBA00004141"/>
    </source>
</evidence>
<dbReference type="GO" id="GO:0005783">
    <property type="term" value="C:endoplasmic reticulum"/>
    <property type="evidence" value="ECO:0007669"/>
    <property type="project" value="TreeGrafter"/>
</dbReference>
<evidence type="ECO:0000256" key="8">
    <source>
        <dbReference type="ARBA" id="ARBA00023098"/>
    </source>
</evidence>
<evidence type="ECO:0000256" key="5">
    <source>
        <dbReference type="ARBA" id="ARBA00022955"/>
    </source>
</evidence>
<evidence type="ECO:0000256" key="2">
    <source>
        <dbReference type="ARBA" id="ARBA00008337"/>
    </source>
</evidence>
<organism evidence="17">
    <name type="scientific">Chlorella variabilis</name>
    <name type="common">Green alga</name>
    <dbReference type="NCBI Taxonomy" id="554065"/>
    <lineage>
        <taxon>Eukaryota</taxon>
        <taxon>Viridiplantae</taxon>
        <taxon>Chlorophyta</taxon>
        <taxon>core chlorophytes</taxon>
        <taxon>Trebouxiophyceae</taxon>
        <taxon>Chlorellales</taxon>
        <taxon>Chlorellaceae</taxon>
        <taxon>Chlorella clade</taxon>
        <taxon>Chlorella</taxon>
    </lineage>
</organism>
<keyword evidence="9 13" id="KW-0472">Membrane</keyword>
<evidence type="ECO:0000256" key="9">
    <source>
        <dbReference type="ARBA" id="ARBA00023136"/>
    </source>
</evidence>
<evidence type="ECO:0000256" key="14">
    <source>
        <dbReference type="SAM" id="Phobius"/>
    </source>
</evidence>
<keyword evidence="3" id="KW-0444">Lipid biosynthesis</keyword>
<keyword evidence="7" id="KW-0756">Sterol biosynthesis</keyword>
<dbReference type="PANTHER" id="PTHR14207:SF0">
    <property type="entry name" value="3-BETA-HYDROXYSTEROID-DELTA(8),DELTA(7)-ISOMERASE"/>
    <property type="match status" value="1"/>
</dbReference>
<evidence type="ECO:0000256" key="11">
    <source>
        <dbReference type="ARBA" id="ARBA00023221"/>
    </source>
</evidence>
<keyword evidence="11" id="KW-0753">Steroid metabolism</keyword>
<evidence type="ECO:0000313" key="16">
    <source>
        <dbReference type="EMBL" id="EFN58092.1"/>
    </source>
</evidence>
<feature type="transmembrane region" description="Helical" evidence="14">
    <location>
        <begin position="181"/>
        <end position="203"/>
    </location>
</feature>
<sequence length="223" mass="25563">MTVRAHPYFPLDLHLPEYVPLQVDFVYILGVFFAAVVLVFAGTWVLSGGCRRHKHLTTTERLLACWFMVTGLIHFVIEGWVVAKADFYQDASGNYLSDTWKEYSKADSRYASRDSFIISMEAITAFLWGPLCPLLVHAIFAVKPWRYTLMAVVSVGQIYGDVLYYGTCFLEGFIHSRPEPLYFWFYFVLINAIWIVVPFLCLLHAWNKISAAVGSSKPKAKRR</sequence>
<dbReference type="eggNOG" id="KOG4826">
    <property type="taxonomic scope" value="Eukaryota"/>
</dbReference>
<dbReference type="EMBL" id="GL433838">
    <property type="protein sequence ID" value="EFN58092.1"/>
    <property type="molecule type" value="Genomic_DNA"/>
</dbReference>
<dbReference type="PROSITE" id="PS51751">
    <property type="entry name" value="EXPERA"/>
    <property type="match status" value="1"/>
</dbReference>
<keyword evidence="6 13" id="KW-1133">Transmembrane helix</keyword>
<feature type="transmembrane region" description="Helical" evidence="14">
    <location>
        <begin position="147"/>
        <end position="166"/>
    </location>
</feature>
<reference evidence="16 17" key="1">
    <citation type="journal article" date="2010" name="Plant Cell">
        <title>The Chlorella variabilis NC64A genome reveals adaptation to photosymbiosis, coevolution with viruses, and cryptic sex.</title>
        <authorList>
            <person name="Blanc G."/>
            <person name="Duncan G."/>
            <person name="Agarkova I."/>
            <person name="Borodovsky M."/>
            <person name="Gurnon J."/>
            <person name="Kuo A."/>
            <person name="Lindquist E."/>
            <person name="Lucas S."/>
            <person name="Pangilinan J."/>
            <person name="Polle J."/>
            <person name="Salamov A."/>
            <person name="Terry A."/>
            <person name="Yamada T."/>
            <person name="Dunigan D.D."/>
            <person name="Grigoriev I.V."/>
            <person name="Claverie J.M."/>
            <person name="Van Etten J.L."/>
        </authorList>
    </citation>
    <scope>NUCLEOTIDE SEQUENCE [LARGE SCALE GENOMIC DNA]</scope>
    <source>
        <strain evidence="16 17">NC64A</strain>
    </source>
</reference>
<dbReference type="InParanoid" id="E1Z8H2"/>
<evidence type="ECO:0000256" key="6">
    <source>
        <dbReference type="ARBA" id="ARBA00022989"/>
    </source>
</evidence>
<feature type="domain" description="EXPERA" evidence="15">
    <location>
        <begin position="59"/>
        <end position="202"/>
    </location>
</feature>
<evidence type="ECO:0000256" key="4">
    <source>
        <dbReference type="ARBA" id="ARBA00022692"/>
    </source>
</evidence>
<dbReference type="GO" id="GO:0016126">
    <property type="term" value="P:sterol biosynthetic process"/>
    <property type="evidence" value="ECO:0007669"/>
    <property type="project" value="UniProtKB-KW"/>
</dbReference>
<comment type="subcellular location">
    <subcellularLocation>
        <location evidence="1">Membrane</location>
        <topology evidence="1">Multi-pass membrane protein</topology>
    </subcellularLocation>
</comment>
<dbReference type="InterPro" id="IPR007905">
    <property type="entry name" value="EBP"/>
</dbReference>
<feature type="transmembrane region" description="Helical" evidence="14">
    <location>
        <begin position="25"/>
        <end position="50"/>
    </location>
</feature>
<dbReference type="STRING" id="554065.E1Z8H2"/>
<gene>
    <name evidence="16" type="ORF">CHLNCDRAFT_34496</name>
</gene>